<organism evidence="4 5">
    <name type="scientific">Bacillus coahuilensis p1.1.43</name>
    <dbReference type="NCBI Taxonomy" id="1150625"/>
    <lineage>
        <taxon>Bacteria</taxon>
        <taxon>Bacillati</taxon>
        <taxon>Bacillota</taxon>
        <taxon>Bacilli</taxon>
        <taxon>Bacillales</taxon>
        <taxon>Bacillaceae</taxon>
        <taxon>Bacillus</taxon>
    </lineage>
</organism>
<dbReference type="AlphaFoldDB" id="A0A147K4L1"/>
<reference evidence="4 5" key="1">
    <citation type="journal article" date="2016" name="Front. Microbiol.">
        <title>Microevolution Analysis of Bacillus coahuilensis Unveils Differences in Phosphorus Acquisition Strategies and Their Regulation.</title>
        <authorList>
            <person name="Gomez-Lunar Z."/>
            <person name="Hernandez-Gonzalez I."/>
            <person name="Rodriguez-Torres M.D."/>
            <person name="Souza V."/>
            <person name="Olmedo-Alvarez G."/>
        </authorList>
    </citation>
    <scope>NUCLEOTIDE SEQUENCE [LARGE SCALE GENOMIC DNA]</scope>
    <source>
        <strain evidence="5">p1.1.43</strain>
    </source>
</reference>
<evidence type="ECO:0000259" key="3">
    <source>
        <dbReference type="Pfam" id="PF13579"/>
    </source>
</evidence>
<dbReference type="SUPFAM" id="SSF53756">
    <property type="entry name" value="UDP-Glycosyltransferase/glycogen phosphorylase"/>
    <property type="match status" value="1"/>
</dbReference>
<evidence type="ECO:0000256" key="1">
    <source>
        <dbReference type="ARBA" id="ARBA00009481"/>
    </source>
</evidence>
<dbReference type="Pfam" id="PF00534">
    <property type="entry name" value="Glycos_transf_1"/>
    <property type="match status" value="1"/>
</dbReference>
<dbReference type="RefSeq" id="WP_059351972.1">
    <property type="nucleotide sequence ID" value="NZ_LDYG01000052.1"/>
</dbReference>
<dbReference type="PANTHER" id="PTHR12526">
    <property type="entry name" value="GLYCOSYLTRANSFERASE"/>
    <property type="match status" value="1"/>
</dbReference>
<protein>
    <submittedName>
        <fullName evidence="4">Glycosyl transferase family 1</fullName>
    </submittedName>
</protein>
<keyword evidence="5" id="KW-1185">Reference proteome</keyword>
<dbReference type="InterPro" id="IPR028098">
    <property type="entry name" value="Glyco_trans_4-like_N"/>
</dbReference>
<gene>
    <name evidence="4" type="ORF">Q75_16100</name>
</gene>
<dbReference type="OrthoDB" id="9811902at2"/>
<keyword evidence="4" id="KW-0808">Transferase</keyword>
<dbReference type="EMBL" id="LDYG01000052">
    <property type="protein sequence ID" value="KUP04305.1"/>
    <property type="molecule type" value="Genomic_DNA"/>
</dbReference>
<evidence type="ECO:0000313" key="4">
    <source>
        <dbReference type="EMBL" id="KUP04305.1"/>
    </source>
</evidence>
<proteinExistence type="inferred from homology"/>
<feature type="domain" description="Glycosyltransferase subfamily 4-like N-terminal" evidence="3">
    <location>
        <begin position="17"/>
        <end position="193"/>
    </location>
</feature>
<comment type="similarity">
    <text evidence="1">Belongs to the glycosyltransferase group 1 family. Glycosyltransferase 4 subfamily.</text>
</comment>
<comment type="caution">
    <text evidence="4">The sequence shown here is derived from an EMBL/GenBank/DDBJ whole genome shotgun (WGS) entry which is preliminary data.</text>
</comment>
<evidence type="ECO:0000259" key="2">
    <source>
        <dbReference type="Pfam" id="PF00534"/>
    </source>
</evidence>
<dbReference type="PATRIC" id="fig|1150625.3.peg.3369"/>
<accession>A0A147K4L1</accession>
<evidence type="ECO:0000313" key="5">
    <source>
        <dbReference type="Proteomes" id="UP000074108"/>
    </source>
</evidence>
<dbReference type="CDD" id="cd03794">
    <property type="entry name" value="GT4_WbuB-like"/>
    <property type="match status" value="1"/>
</dbReference>
<name>A0A147K4L1_9BACI</name>
<dbReference type="Gene3D" id="3.40.50.2000">
    <property type="entry name" value="Glycogen Phosphorylase B"/>
    <property type="match status" value="2"/>
</dbReference>
<sequence length="395" mass="44736">MKILVVCQYYYPEPFRISDICETLVEKGHDVTVLTGLPNYPEGQVLDGYRHGRKRNEVLNGVKVIRSFEIGRGNSKLKLFLNYLSFAVSGSVKALFMNDKFDVVLVNQLSPVLMGIPAIVYKRRHKKKVLLYCLDLWPDSLAAGGIKESSIIYKFFMKLSKWIYNSADSIAVTSGMFKEYFRGTLGVYKKEIQHLPQYAEDLFTESIEVPKNDKFNLVFAGNIGDMQSVETIVKAANELREHSDIAFHIVGDGSKLEECKFLSRKMNLHNIKFYGRKPVSEMPYYYGLADAMLITLKNNKAISYTLPGKVQSYMAAGKPIIGAINGETSRVIKNGECGLCCTAENYSELANLIIQFCNSNEKGKMAQNSYDYYIKNYSKERFISVLEDTLKNLEG</sequence>
<dbReference type="Proteomes" id="UP000074108">
    <property type="component" value="Unassembled WGS sequence"/>
</dbReference>
<dbReference type="GO" id="GO:0016757">
    <property type="term" value="F:glycosyltransferase activity"/>
    <property type="evidence" value="ECO:0007669"/>
    <property type="project" value="InterPro"/>
</dbReference>
<dbReference type="InterPro" id="IPR001296">
    <property type="entry name" value="Glyco_trans_1"/>
</dbReference>
<feature type="domain" description="Glycosyl transferase family 1" evidence="2">
    <location>
        <begin position="210"/>
        <end position="364"/>
    </location>
</feature>
<dbReference type="PANTHER" id="PTHR12526:SF609">
    <property type="entry name" value="LIPOPOLYSACCHARIDE BIOSYNTHESIS PROTEIN"/>
    <property type="match status" value="1"/>
</dbReference>
<dbReference type="Pfam" id="PF13579">
    <property type="entry name" value="Glyco_trans_4_4"/>
    <property type="match status" value="1"/>
</dbReference>
<dbReference type="STRING" id="1150625.Q75_16100"/>